<dbReference type="EMBL" id="JABEVQ010000003">
    <property type="protein sequence ID" value="NWN91146.1"/>
    <property type="molecule type" value="Genomic_DNA"/>
</dbReference>
<dbReference type="InterPro" id="IPR036779">
    <property type="entry name" value="LysM_dom_sf"/>
</dbReference>
<dbReference type="PROSITE" id="PS51782">
    <property type="entry name" value="LYSM"/>
    <property type="match status" value="1"/>
</dbReference>
<evidence type="ECO:0000313" key="3">
    <source>
        <dbReference type="EMBL" id="NWN91146.1"/>
    </source>
</evidence>
<evidence type="ECO:0000259" key="2">
    <source>
        <dbReference type="PROSITE" id="PS51782"/>
    </source>
</evidence>
<name>A0A851HUC6_9GAMM</name>
<evidence type="ECO:0000313" key="4">
    <source>
        <dbReference type="Proteomes" id="UP000536442"/>
    </source>
</evidence>
<dbReference type="SMART" id="SM00257">
    <property type="entry name" value="LysM"/>
    <property type="match status" value="1"/>
</dbReference>
<keyword evidence="4" id="KW-1185">Reference proteome</keyword>
<sequence length="703" mass="77994">MPTNYEVISGDTLGAIAERHDATVTRLLRLNPAIENPDQIYPGQILAVPAANEVITSSTEPDEVICKASCEDEIVEIVHETGSNEIIFLTKAEAEELAREENTICGPIEAFYKDLENLSGGEPDSEDRPKEAEGSLKSEVQERKQALVDDLVAKGAISDDMQSIPRLTEIKRLSGKKHRSYVRSDKMKNHPRRYSIASRDKARSKGWLTSDGINGKKLAEAIESEFKVQVKLDLGSPDPEGAMMQVLNQFYDEAEWSVWGKSQKQKVAETGFDASAEALFMRFAAGASGFAEYNPEKGKVHIQATGQAQYVLAEGKMTIEQSFPASNKSEIRFYYRMGGWDGERKYASLGHFQATLAIIASGYAGASAVIAANVHVDSSEGLPKLKGIAGRKKGQSANIEGSVFAGVRAGCEVTGELRWKDVLTPAKKWDTLCKVGKKVEVAAGAAAEFEVRLMFSRATGKFYFNCHAGLVLGVGPSGSFLLEIETNNIMKMLHFVYNALLDVDFRYLELFDTDTETFIWYQRLSLLALGKGISALEAAYEFANSSIYDIAGYIEAAFSNRAREQNGAELAENVLNDLKLKEDAVFLHSPPEVKGVVLDNILYDWWVTPHLWDSKDLKIQAVNKILSTFQGWRDFEETVLRMNPRGTARPEEFQKNLDRLFDFVGMEKTDRRLFTHQLKNTVAVSGRPVRLDPFKVCKICGIA</sequence>
<feature type="region of interest" description="Disordered" evidence="1">
    <location>
        <begin position="116"/>
        <end position="140"/>
    </location>
</feature>
<dbReference type="AlphaFoldDB" id="A0A851HUC6"/>
<reference evidence="3 4" key="1">
    <citation type="submission" date="2020-03" db="EMBL/GenBank/DDBJ databases">
        <title>Metagenomic, metatranscriptomic, and metabolomic analyses revealed the key microbes and metabolic features during the fermentation of ganjang, Korean traditional soy sauce.</title>
        <authorList>
            <person name="Chun B.H."/>
            <person name="Jeon C.O."/>
        </authorList>
    </citation>
    <scope>NUCLEOTIDE SEQUENCE [LARGE SCALE GENOMIC DNA]</scope>
    <source>
        <strain evidence="3 4">KG14</strain>
    </source>
</reference>
<organism evidence="3 4">
    <name type="scientific">Marinobacter adhaerens</name>
    <dbReference type="NCBI Taxonomy" id="1033846"/>
    <lineage>
        <taxon>Bacteria</taxon>
        <taxon>Pseudomonadati</taxon>
        <taxon>Pseudomonadota</taxon>
        <taxon>Gammaproteobacteria</taxon>
        <taxon>Pseudomonadales</taxon>
        <taxon>Marinobacteraceae</taxon>
        <taxon>Marinobacter</taxon>
    </lineage>
</organism>
<proteinExistence type="predicted"/>
<dbReference type="InterPro" id="IPR018392">
    <property type="entry name" value="LysM"/>
</dbReference>
<dbReference type="SUPFAM" id="SSF54106">
    <property type="entry name" value="LysM domain"/>
    <property type="match status" value="1"/>
</dbReference>
<feature type="domain" description="LysM" evidence="2">
    <location>
        <begin position="3"/>
        <end position="48"/>
    </location>
</feature>
<gene>
    <name evidence="3" type="ORF">HLV39_06540</name>
</gene>
<accession>A0A851HUC6</accession>
<dbReference type="Gene3D" id="3.10.350.10">
    <property type="entry name" value="LysM domain"/>
    <property type="match status" value="1"/>
</dbReference>
<protein>
    <submittedName>
        <fullName evidence="3">LysM peptidoglycan-binding domain-containing protein</fullName>
    </submittedName>
</protein>
<feature type="compositionally biased region" description="Basic and acidic residues" evidence="1">
    <location>
        <begin position="126"/>
        <end position="140"/>
    </location>
</feature>
<evidence type="ECO:0000256" key="1">
    <source>
        <dbReference type="SAM" id="MobiDB-lite"/>
    </source>
</evidence>
<dbReference type="CDD" id="cd00118">
    <property type="entry name" value="LysM"/>
    <property type="match status" value="1"/>
</dbReference>
<dbReference type="Pfam" id="PF01476">
    <property type="entry name" value="LysM"/>
    <property type="match status" value="1"/>
</dbReference>
<comment type="caution">
    <text evidence="3">The sequence shown here is derived from an EMBL/GenBank/DDBJ whole genome shotgun (WGS) entry which is preliminary data.</text>
</comment>
<dbReference type="Proteomes" id="UP000536442">
    <property type="component" value="Unassembled WGS sequence"/>
</dbReference>